<evidence type="ECO:0000313" key="10">
    <source>
        <dbReference type="EMBL" id="KAL1527000.1"/>
    </source>
</evidence>
<feature type="coiled-coil region" evidence="7">
    <location>
        <begin position="863"/>
        <end position="929"/>
    </location>
</feature>
<dbReference type="GO" id="GO:0007015">
    <property type="term" value="P:actin filament organization"/>
    <property type="evidence" value="ECO:0007669"/>
    <property type="project" value="TreeGrafter"/>
</dbReference>
<dbReference type="GO" id="GO:0051015">
    <property type="term" value="F:actin filament binding"/>
    <property type="evidence" value="ECO:0007669"/>
    <property type="project" value="TreeGrafter"/>
</dbReference>
<dbReference type="GO" id="GO:0000146">
    <property type="term" value="F:microfilament motor activity"/>
    <property type="evidence" value="ECO:0007669"/>
    <property type="project" value="TreeGrafter"/>
</dbReference>
<feature type="region of interest" description="Disordered" evidence="8">
    <location>
        <begin position="1124"/>
        <end position="1189"/>
    </location>
</feature>
<dbReference type="SMART" id="SM00242">
    <property type="entry name" value="MYSc"/>
    <property type="match status" value="1"/>
</dbReference>
<evidence type="ECO:0000256" key="8">
    <source>
        <dbReference type="SAM" id="MobiDB-lite"/>
    </source>
</evidence>
<accession>A0AB34JZ98</accession>
<dbReference type="Gene3D" id="1.20.58.530">
    <property type="match status" value="1"/>
</dbReference>
<keyword evidence="3 6" id="KW-0518">Myosin</keyword>
<name>A0AB34JZ98_PRYPA</name>
<dbReference type="GO" id="GO:0030139">
    <property type="term" value="C:endocytic vesicle"/>
    <property type="evidence" value="ECO:0007669"/>
    <property type="project" value="TreeGrafter"/>
</dbReference>
<dbReference type="PROSITE" id="PS50096">
    <property type="entry name" value="IQ"/>
    <property type="match status" value="1"/>
</dbReference>
<comment type="similarity">
    <text evidence="6">Belongs to the TRAFAC class myosin-kinesin ATPase superfamily. Myosin family.</text>
</comment>
<dbReference type="AlphaFoldDB" id="A0AB34JZ98"/>
<sequence>MVLGKGKKVWVRDPALAETVVFTKGTVISETPNQITVATSSGTNVWSKEHVLDCNHSEEHVKDHCNLEVLNAATLVENTRQRFAVDKIYTYISEILIAVNPFKFIDGMYTDDKKLQYKGVNWTTLEPHVYAAAEMAFKHMELQAMSQSLLVSGESGAGKTETNKQLMEYLIWRAGVDKSKTVDRNLAQQILDTNPVLEAFGNAKNSRNKNSSRFGKYVNLKFNRDLQVMGAEIRTFLLEKSRVTSASLPGERSYHIFYELVAAAKSRLKLPCLSGKRAEDFFYSSQSGTVSIQDVDDAEVFISVDNGLKSCSFSDGDRTSLYEVVAALLYIGNVKMESKPNDTVAVTDSTAHFLKTAEQLLGVGDLGNLFVEKVVHSPRSKNEYHIALDITSANGQRDALVKHIYTITFNLLIARINTIIETDRDFHKFIGLLDVFGFEVFQTNSFEQLCINYANERLHNFFLMRVFEVEIELYRMQNLQVPVLTYPDNAKVIELLEKSPTGIFPLLDAQCKMPKGSDKGFCSSVQKQHEKHPHFLTLAHSSLKVKGTTDDNSFVICHFAGDVCYTCTNFLEKNTDQLSAQFEAELKRSKRSFVVEMVQLHVGKPAAASPDGGTATSRRRGGGTQPGMSARPMTTSRGGQKGPAVQSGSVGKKFLVSLKQLMREIATTHPYFIRCIKPNSSLQPVEFVTSMVLSQLEKSGTIECVKLMQEGYPSRAPYEDLTHRFSSALPDFMLAMQPQDFVQLLLLACNCRQGDYQLGQDMVFFRANKGGVLQELMMMRKDDVAGMIVRNAHSMGLAKTDPQLATFLKKLEDYVEMRKEQRRKAISDFQNSMLVTLGLLKWIEWGEKQAIIDEEAAKKMQAIQRGKQARARLEAKKRAEEAAAKAAKAAEEASKAKGFDAERKAAEAMRKAQEEADAAAHAVRAAERAEADASAHFAKQGVMQSEFPPEEEEAEEVQHDKWFKTIEEHGEYHRLLMCKGVEWGFQYHNFYGDWELSENEPMCHGRPHYIHNTMYGGYAHLFHTMDPHYNVPRWVIGPAPGNENGWAFCESDAPTPHEAKTTWISWDGFEWHSCKTFRFVAKEHELDGLSDEDDFIDEEDDLETPMDEVHGHGGDHSSARKVYKMSEKEYEQQLTVRQKNALQQAGGSRDAASTPANPANHVVEEEKKTVQEKKKKKGGGLLFSKKRAK</sequence>
<dbReference type="InterPro" id="IPR001609">
    <property type="entry name" value="Myosin_head_motor_dom-like"/>
</dbReference>
<dbReference type="PANTHER" id="PTHR13140:SF745">
    <property type="entry name" value="UNCONVENTIONAL MYOSIN-VI"/>
    <property type="match status" value="1"/>
</dbReference>
<evidence type="ECO:0000256" key="1">
    <source>
        <dbReference type="ARBA" id="ARBA00022741"/>
    </source>
</evidence>
<dbReference type="PANTHER" id="PTHR13140">
    <property type="entry name" value="MYOSIN"/>
    <property type="match status" value="1"/>
</dbReference>
<keyword evidence="11" id="KW-1185">Reference proteome</keyword>
<dbReference type="GO" id="GO:0005886">
    <property type="term" value="C:plasma membrane"/>
    <property type="evidence" value="ECO:0007669"/>
    <property type="project" value="TreeGrafter"/>
</dbReference>
<evidence type="ECO:0000259" key="9">
    <source>
        <dbReference type="PROSITE" id="PS51456"/>
    </source>
</evidence>
<feature type="region of interest" description="Disordered" evidence="8">
    <location>
        <begin position="605"/>
        <end position="647"/>
    </location>
</feature>
<dbReference type="PROSITE" id="PS51456">
    <property type="entry name" value="MYOSIN_MOTOR"/>
    <property type="match status" value="1"/>
</dbReference>
<dbReference type="Pfam" id="PF00063">
    <property type="entry name" value="Myosin_head"/>
    <property type="match status" value="1"/>
</dbReference>
<dbReference type="Gene3D" id="1.20.120.720">
    <property type="entry name" value="Myosin VI head, motor domain, U50 subdomain"/>
    <property type="match status" value="1"/>
</dbReference>
<protein>
    <recommendedName>
        <fullName evidence="9">Myosin motor domain-containing protein</fullName>
    </recommendedName>
</protein>
<evidence type="ECO:0000256" key="3">
    <source>
        <dbReference type="ARBA" id="ARBA00023123"/>
    </source>
</evidence>
<dbReference type="SUPFAM" id="SSF52540">
    <property type="entry name" value="P-loop containing nucleoside triphosphate hydrolases"/>
    <property type="match status" value="1"/>
</dbReference>
<keyword evidence="4 6" id="KW-0505">Motor protein</keyword>
<dbReference type="PRINTS" id="PR00193">
    <property type="entry name" value="MYOSINHEAVY"/>
</dbReference>
<evidence type="ECO:0000256" key="5">
    <source>
        <dbReference type="ARBA" id="ARBA00023203"/>
    </source>
</evidence>
<feature type="compositionally biased region" description="Basic and acidic residues" evidence="8">
    <location>
        <begin position="1162"/>
        <end position="1172"/>
    </location>
</feature>
<dbReference type="Gene3D" id="3.40.850.10">
    <property type="entry name" value="Kinesin motor domain"/>
    <property type="match status" value="1"/>
</dbReference>
<keyword evidence="2 6" id="KW-0067">ATP-binding</keyword>
<evidence type="ECO:0000313" key="11">
    <source>
        <dbReference type="Proteomes" id="UP001515480"/>
    </source>
</evidence>
<feature type="compositionally biased region" description="Basic residues" evidence="8">
    <location>
        <begin position="1173"/>
        <end position="1189"/>
    </location>
</feature>
<dbReference type="InterPro" id="IPR036961">
    <property type="entry name" value="Kinesin_motor_dom_sf"/>
</dbReference>
<keyword evidence="1 6" id="KW-0547">Nucleotide-binding</keyword>
<evidence type="ECO:0000256" key="6">
    <source>
        <dbReference type="PROSITE-ProRule" id="PRU00782"/>
    </source>
</evidence>
<evidence type="ECO:0000256" key="2">
    <source>
        <dbReference type="ARBA" id="ARBA00022840"/>
    </source>
</evidence>
<dbReference type="GO" id="GO:0016459">
    <property type="term" value="C:myosin complex"/>
    <property type="evidence" value="ECO:0007669"/>
    <property type="project" value="UniProtKB-KW"/>
</dbReference>
<feature type="domain" description="Myosin motor" evidence="9">
    <location>
        <begin position="59"/>
        <end position="778"/>
    </location>
</feature>
<gene>
    <name evidence="10" type="ORF">AB1Y20_015688</name>
</gene>
<dbReference type="GO" id="GO:0005524">
    <property type="term" value="F:ATP binding"/>
    <property type="evidence" value="ECO:0007669"/>
    <property type="project" value="UniProtKB-UniRule"/>
</dbReference>
<dbReference type="EMBL" id="JBGBPQ010000003">
    <property type="protein sequence ID" value="KAL1527000.1"/>
    <property type="molecule type" value="Genomic_DNA"/>
</dbReference>
<keyword evidence="5 6" id="KW-0009">Actin-binding</keyword>
<feature type="compositionally biased region" description="Polar residues" evidence="8">
    <location>
        <begin position="1132"/>
        <end position="1146"/>
    </location>
</feature>
<reference evidence="10 11" key="1">
    <citation type="journal article" date="2024" name="Science">
        <title>Giant polyketide synthase enzymes in the biosynthesis of giant marine polyether toxins.</title>
        <authorList>
            <person name="Fallon T.R."/>
            <person name="Shende V.V."/>
            <person name="Wierzbicki I.H."/>
            <person name="Pendleton A.L."/>
            <person name="Watervoot N.F."/>
            <person name="Auber R.P."/>
            <person name="Gonzalez D.J."/>
            <person name="Wisecaver J.H."/>
            <person name="Moore B.S."/>
        </authorList>
    </citation>
    <scope>NUCLEOTIDE SEQUENCE [LARGE SCALE GENOMIC DNA]</scope>
    <source>
        <strain evidence="10 11">12B1</strain>
    </source>
</reference>
<evidence type="ECO:0000256" key="4">
    <source>
        <dbReference type="ARBA" id="ARBA00023175"/>
    </source>
</evidence>
<dbReference type="Gene3D" id="1.10.10.820">
    <property type="match status" value="1"/>
</dbReference>
<dbReference type="Gene3D" id="1.20.5.4820">
    <property type="match status" value="1"/>
</dbReference>
<dbReference type="CDD" id="cd00124">
    <property type="entry name" value="MYSc"/>
    <property type="match status" value="1"/>
</dbReference>
<comment type="caution">
    <text evidence="10">The sequence shown here is derived from an EMBL/GenBank/DDBJ whole genome shotgun (WGS) entry which is preliminary data.</text>
</comment>
<dbReference type="GO" id="GO:0030048">
    <property type="term" value="P:actin filament-based movement"/>
    <property type="evidence" value="ECO:0007669"/>
    <property type="project" value="TreeGrafter"/>
</dbReference>
<dbReference type="InterPro" id="IPR027417">
    <property type="entry name" value="P-loop_NTPase"/>
</dbReference>
<proteinExistence type="inferred from homology"/>
<dbReference type="FunFam" id="1.10.10.820:FF:000001">
    <property type="entry name" value="Myosin heavy chain"/>
    <property type="match status" value="1"/>
</dbReference>
<keyword evidence="7" id="KW-0175">Coiled coil</keyword>
<dbReference type="Proteomes" id="UP001515480">
    <property type="component" value="Unassembled WGS sequence"/>
</dbReference>
<feature type="binding site" evidence="6">
    <location>
        <begin position="153"/>
        <end position="160"/>
    </location>
    <ligand>
        <name>ATP</name>
        <dbReference type="ChEBI" id="CHEBI:30616"/>
    </ligand>
</feature>
<organism evidence="10 11">
    <name type="scientific">Prymnesium parvum</name>
    <name type="common">Toxic golden alga</name>
    <dbReference type="NCBI Taxonomy" id="97485"/>
    <lineage>
        <taxon>Eukaryota</taxon>
        <taxon>Haptista</taxon>
        <taxon>Haptophyta</taxon>
        <taxon>Prymnesiophyceae</taxon>
        <taxon>Prymnesiales</taxon>
        <taxon>Prymnesiaceae</taxon>
        <taxon>Prymnesium</taxon>
    </lineage>
</organism>
<feature type="region of interest" description="Actin-binding" evidence="6">
    <location>
        <begin position="658"/>
        <end position="680"/>
    </location>
</feature>
<evidence type="ECO:0000256" key="7">
    <source>
        <dbReference type="SAM" id="Coils"/>
    </source>
</evidence>